<sequence length="605" mass="68365">MSSVVNKSGTRFAPKVRQRRAAGVAPPTARPTGIVPPKETIIDVPPEQKGTEASQGSQSAMDEASTLVASQPPLAKNVELEGPLSKSTQDTVPDIIAPSPHEGRSDSITSLGKPQRRLSRLPSLSSTMGSPLLKPSFGEPKNNGRRLSTISKPERKRPNNINKLLSERNDDATLNAIKKRRLSRSSRNSAGSLSSASRRAKTGRRISVVSKIILPTQANSDDEDKDTESNNAQGTSGSAEDKDGDDYFETYYVRSVTEVPKDIDITDSARYLVDEENFTMEELCKPTLHIGEISENYERARMADKQKLIKRKERRALRKRAREEFRSLQSLNKEEEELEKEKRKKKREELLNAEIPENGAPKGQQMQLKIGADGKMIIDEESTIVDRHKNANLENSQKEKVDENPFENLYNNASYGKNTYTDVWTPDEIIKMYKALAMWGTDFNLISEMFPYRTRRQVKAKFHKEEQKHPVMIELALRAKLPPDFESYCGNIQRELGTVDEFNKKIEELQTLHQLNLEEIEKAKQTARLEDSNSHLDDDSDKKSSGGFKKKYLHTYRKAEVVLGTIDDVKKLRKINEDVKDEDEDEDVSGSDDEENDGEAEDEKD</sequence>
<gene>
    <name evidence="4" type="ORF">DAKH74_034310</name>
</gene>
<evidence type="ECO:0000259" key="3">
    <source>
        <dbReference type="PROSITE" id="PS51293"/>
    </source>
</evidence>
<dbReference type="InterPro" id="IPR001005">
    <property type="entry name" value="SANT/Myb"/>
</dbReference>
<feature type="coiled-coil region" evidence="1">
    <location>
        <begin position="492"/>
        <end position="526"/>
    </location>
</feature>
<dbReference type="InterPro" id="IPR017174">
    <property type="entry name" value="Bdp1_fungi"/>
</dbReference>
<dbReference type="SUPFAM" id="SSF46689">
    <property type="entry name" value="Homeodomain-like"/>
    <property type="match status" value="1"/>
</dbReference>
<dbReference type="GO" id="GO:0070898">
    <property type="term" value="P:RNA polymerase III preinitiation complex assembly"/>
    <property type="evidence" value="ECO:0007669"/>
    <property type="project" value="TreeGrafter"/>
</dbReference>
<dbReference type="CDD" id="cd00167">
    <property type="entry name" value="SANT"/>
    <property type="match status" value="1"/>
</dbReference>
<dbReference type="PIRSF" id="PIRSF037327">
    <property type="entry name" value="TFIIIB_Bdp1_fun"/>
    <property type="match status" value="1"/>
</dbReference>
<feature type="compositionally biased region" description="Polar residues" evidence="2">
    <location>
        <begin position="51"/>
        <end position="60"/>
    </location>
</feature>
<evidence type="ECO:0000256" key="2">
    <source>
        <dbReference type="SAM" id="MobiDB-lite"/>
    </source>
</evidence>
<evidence type="ECO:0000256" key="1">
    <source>
        <dbReference type="SAM" id="Coils"/>
    </source>
</evidence>
<feature type="compositionally biased region" description="Polar residues" evidence="2">
    <location>
        <begin position="229"/>
        <end position="238"/>
    </location>
</feature>
<dbReference type="SMART" id="SM00717">
    <property type="entry name" value="SANT"/>
    <property type="match status" value="1"/>
</dbReference>
<evidence type="ECO:0000313" key="4">
    <source>
        <dbReference type="EMBL" id="GMM56815.1"/>
    </source>
</evidence>
<dbReference type="AlphaFoldDB" id="A0AAV5RYV7"/>
<dbReference type="GO" id="GO:0000995">
    <property type="term" value="F:RNA polymerase III general transcription initiation factor activity"/>
    <property type="evidence" value="ECO:0007669"/>
    <property type="project" value="InterPro"/>
</dbReference>
<dbReference type="Pfam" id="PF15963">
    <property type="entry name" value="Myb_DNA-bind_7"/>
    <property type="match status" value="1"/>
</dbReference>
<dbReference type="PANTHER" id="PTHR22929:SF0">
    <property type="entry name" value="TRANSCRIPTION FACTOR TFIIIB COMPONENT B'' HOMOLOG"/>
    <property type="match status" value="1"/>
</dbReference>
<dbReference type="EMBL" id="BTGD01000010">
    <property type="protein sequence ID" value="GMM56815.1"/>
    <property type="molecule type" value="Genomic_DNA"/>
</dbReference>
<feature type="region of interest" description="Disordered" evidence="2">
    <location>
        <begin position="1"/>
        <end position="244"/>
    </location>
</feature>
<dbReference type="InterPro" id="IPR017884">
    <property type="entry name" value="SANT_dom"/>
</dbReference>
<organism evidence="4 5">
    <name type="scientific">Maudiozyma humilis</name>
    <name type="common">Sour dough yeast</name>
    <name type="synonym">Kazachstania humilis</name>
    <dbReference type="NCBI Taxonomy" id="51915"/>
    <lineage>
        <taxon>Eukaryota</taxon>
        <taxon>Fungi</taxon>
        <taxon>Dikarya</taxon>
        <taxon>Ascomycota</taxon>
        <taxon>Saccharomycotina</taxon>
        <taxon>Saccharomycetes</taxon>
        <taxon>Saccharomycetales</taxon>
        <taxon>Saccharomycetaceae</taxon>
        <taxon>Maudiozyma</taxon>
    </lineage>
</organism>
<proteinExistence type="predicted"/>
<keyword evidence="5" id="KW-1185">Reference proteome</keyword>
<feature type="compositionally biased region" description="Low complexity" evidence="2">
    <location>
        <begin position="185"/>
        <end position="197"/>
    </location>
</feature>
<dbReference type="PANTHER" id="PTHR22929">
    <property type="entry name" value="RNA POLYMERASE III TRANSCRIPTION INITIATION FACTOR B"/>
    <property type="match status" value="1"/>
</dbReference>
<dbReference type="Gene3D" id="1.10.10.60">
    <property type="entry name" value="Homeodomain-like"/>
    <property type="match status" value="1"/>
</dbReference>
<accession>A0AAV5RYV7</accession>
<dbReference type="GO" id="GO:0001156">
    <property type="term" value="F:TFIIIC-class transcription factor complex binding"/>
    <property type="evidence" value="ECO:0007669"/>
    <property type="project" value="TreeGrafter"/>
</dbReference>
<protein>
    <submittedName>
        <fullName evidence="4">Transcription factor TFIIIB subunit</fullName>
    </submittedName>
</protein>
<dbReference type="GO" id="GO:0000126">
    <property type="term" value="C:transcription factor TFIIIB complex"/>
    <property type="evidence" value="ECO:0007669"/>
    <property type="project" value="InterPro"/>
</dbReference>
<evidence type="ECO:0000313" key="5">
    <source>
        <dbReference type="Proteomes" id="UP001377567"/>
    </source>
</evidence>
<reference evidence="4 5" key="1">
    <citation type="journal article" date="2023" name="Elife">
        <title>Identification of key yeast species and microbe-microbe interactions impacting larval growth of Drosophila in the wild.</title>
        <authorList>
            <person name="Mure A."/>
            <person name="Sugiura Y."/>
            <person name="Maeda R."/>
            <person name="Honda K."/>
            <person name="Sakurai N."/>
            <person name="Takahashi Y."/>
            <person name="Watada M."/>
            <person name="Katoh T."/>
            <person name="Gotoh A."/>
            <person name="Gotoh Y."/>
            <person name="Taniguchi I."/>
            <person name="Nakamura K."/>
            <person name="Hayashi T."/>
            <person name="Katayama T."/>
            <person name="Uemura T."/>
            <person name="Hattori Y."/>
        </authorList>
    </citation>
    <scope>NUCLEOTIDE SEQUENCE [LARGE SCALE GENOMIC DNA]</scope>
    <source>
        <strain evidence="4 5">KH-74</strain>
    </source>
</reference>
<feature type="region of interest" description="Disordered" evidence="2">
    <location>
        <begin position="574"/>
        <end position="605"/>
    </location>
</feature>
<keyword evidence="1" id="KW-0175">Coiled coil</keyword>
<name>A0AAV5RYV7_MAUHU</name>
<dbReference type="PROSITE" id="PS51293">
    <property type="entry name" value="SANT"/>
    <property type="match status" value="1"/>
</dbReference>
<dbReference type="GO" id="GO:0006355">
    <property type="term" value="P:regulation of DNA-templated transcription"/>
    <property type="evidence" value="ECO:0007669"/>
    <property type="project" value="UniProtKB-ARBA"/>
</dbReference>
<feature type="coiled-coil region" evidence="1">
    <location>
        <begin position="314"/>
        <end position="353"/>
    </location>
</feature>
<dbReference type="Proteomes" id="UP001377567">
    <property type="component" value="Unassembled WGS sequence"/>
</dbReference>
<feature type="compositionally biased region" description="Acidic residues" evidence="2">
    <location>
        <begin position="579"/>
        <end position="605"/>
    </location>
</feature>
<dbReference type="InterPro" id="IPR039467">
    <property type="entry name" value="TFIIIB_B''_Myb"/>
</dbReference>
<feature type="domain" description="SANT" evidence="3">
    <location>
        <begin position="419"/>
        <end position="468"/>
    </location>
</feature>
<comment type="caution">
    <text evidence="4">The sequence shown here is derived from an EMBL/GenBank/DDBJ whole genome shotgun (WGS) entry which is preliminary data.</text>
</comment>
<dbReference type="InterPro" id="IPR009057">
    <property type="entry name" value="Homeodomain-like_sf"/>
</dbReference>